<evidence type="ECO:0000313" key="3">
    <source>
        <dbReference type="EMBL" id="QDQ29279.1"/>
    </source>
</evidence>
<dbReference type="CDD" id="cd04301">
    <property type="entry name" value="NAT_SF"/>
    <property type="match status" value="1"/>
</dbReference>
<accession>A0A516SMB0</accession>
<protein>
    <submittedName>
        <fullName evidence="3">GNAT family N-acetyltransferase</fullName>
    </submittedName>
</protein>
<dbReference type="InterPro" id="IPR000182">
    <property type="entry name" value="GNAT_dom"/>
</dbReference>
<feature type="domain" description="N-acetyltransferase" evidence="2">
    <location>
        <begin position="28"/>
        <end position="180"/>
    </location>
</feature>
<dbReference type="GO" id="GO:0016747">
    <property type="term" value="F:acyltransferase activity, transferring groups other than amino-acyl groups"/>
    <property type="evidence" value="ECO:0007669"/>
    <property type="project" value="InterPro"/>
</dbReference>
<dbReference type="EMBL" id="CP041730">
    <property type="protein sequence ID" value="QDQ29279.1"/>
    <property type="molecule type" value="Genomic_DNA"/>
</dbReference>
<dbReference type="InterPro" id="IPR016181">
    <property type="entry name" value="Acyl_CoA_acyltransferase"/>
</dbReference>
<keyword evidence="3" id="KW-0808">Transferase</keyword>
<proteinExistence type="predicted"/>
<keyword evidence="4" id="KW-1185">Reference proteome</keyword>
<dbReference type="Gene3D" id="3.40.630.30">
    <property type="match status" value="1"/>
</dbReference>
<dbReference type="PROSITE" id="PS51186">
    <property type="entry name" value="GNAT"/>
    <property type="match status" value="1"/>
</dbReference>
<dbReference type="AlphaFoldDB" id="A0A516SMB0"/>
<evidence type="ECO:0000313" key="4">
    <source>
        <dbReference type="Proteomes" id="UP000317550"/>
    </source>
</evidence>
<dbReference type="KEGG" id="cari:FNU76_11035"/>
<dbReference type="OrthoDB" id="3216107at2"/>
<gene>
    <name evidence="3" type="ORF">FNU76_11035</name>
</gene>
<feature type="region of interest" description="Disordered" evidence="1">
    <location>
        <begin position="183"/>
        <end position="202"/>
    </location>
</feature>
<dbReference type="Proteomes" id="UP000317550">
    <property type="component" value="Chromosome"/>
</dbReference>
<name>A0A516SMB0_9NEIS</name>
<dbReference type="Pfam" id="PF00583">
    <property type="entry name" value="Acetyltransf_1"/>
    <property type="match status" value="1"/>
</dbReference>
<sequence length="202" mass="23083">MPLPGIDTALNVLASRVGQDGASALAHLYARPIRDEDLDFLFDLYASTRAEEMAATGWTPVEQQGFLHQQFQFQHRYYQEHYHDAQFLLLLRRGTPIGRLYWWHTASRATLIDISLMPAVRGQGLGSAVLELLTRQVDKQAQPISLHVEPENPAHRLYRRFGFEVVADNRVYLKMERAARALDDRANRPVPPTQGNDHHECT</sequence>
<reference evidence="4" key="1">
    <citation type="submission" date="2019-07" db="EMBL/GenBank/DDBJ databases">
        <title>Chitinimonas sp. nov., isolated from Ny-Alesund, arctica soil.</title>
        <authorList>
            <person name="Xu Q."/>
            <person name="Peng F."/>
        </authorList>
    </citation>
    <scope>NUCLEOTIDE SEQUENCE [LARGE SCALE GENOMIC DNA]</scope>
    <source>
        <strain evidence="4">R3-44</strain>
    </source>
</reference>
<evidence type="ECO:0000259" key="2">
    <source>
        <dbReference type="PROSITE" id="PS51186"/>
    </source>
</evidence>
<evidence type="ECO:0000256" key="1">
    <source>
        <dbReference type="SAM" id="MobiDB-lite"/>
    </source>
</evidence>
<organism evidence="3 4">
    <name type="scientific">Chitinimonas arctica</name>
    <dbReference type="NCBI Taxonomy" id="2594795"/>
    <lineage>
        <taxon>Bacteria</taxon>
        <taxon>Pseudomonadati</taxon>
        <taxon>Pseudomonadota</taxon>
        <taxon>Betaproteobacteria</taxon>
        <taxon>Neisseriales</taxon>
        <taxon>Chitinibacteraceae</taxon>
        <taxon>Chitinimonas</taxon>
    </lineage>
</organism>
<dbReference type="SUPFAM" id="SSF55729">
    <property type="entry name" value="Acyl-CoA N-acyltransferases (Nat)"/>
    <property type="match status" value="1"/>
</dbReference>